<evidence type="ECO:0000313" key="5">
    <source>
        <dbReference type="Proteomes" id="UP001501510"/>
    </source>
</evidence>
<reference evidence="4 5" key="1">
    <citation type="journal article" date="2019" name="Int. J. Syst. Evol. Microbiol.">
        <title>The Global Catalogue of Microorganisms (GCM) 10K type strain sequencing project: providing services to taxonomists for standard genome sequencing and annotation.</title>
        <authorList>
            <consortium name="The Broad Institute Genomics Platform"/>
            <consortium name="The Broad Institute Genome Sequencing Center for Infectious Disease"/>
            <person name="Wu L."/>
            <person name="Ma J."/>
        </authorList>
    </citation>
    <scope>NUCLEOTIDE SEQUENCE [LARGE SCALE GENOMIC DNA]</scope>
    <source>
        <strain evidence="4 5">JCM 1407</strain>
    </source>
</reference>
<name>A0ABN1JLU8_9CLOT</name>
<dbReference type="Pfam" id="PF00496">
    <property type="entry name" value="SBP_bac_5"/>
    <property type="match status" value="1"/>
</dbReference>
<feature type="chain" id="PRO_5046569607" evidence="2">
    <location>
        <begin position="25"/>
        <end position="536"/>
    </location>
</feature>
<dbReference type="InterPro" id="IPR000914">
    <property type="entry name" value="SBP_5_dom"/>
</dbReference>
<dbReference type="Gene3D" id="3.90.76.10">
    <property type="entry name" value="Dipeptide-binding Protein, Domain 1"/>
    <property type="match status" value="1"/>
</dbReference>
<dbReference type="RefSeq" id="WP_343761971.1">
    <property type="nucleotide sequence ID" value="NZ_BAAACG010000010.1"/>
</dbReference>
<proteinExistence type="predicted"/>
<accession>A0ABN1JLU8</accession>
<dbReference type="PROSITE" id="PS51257">
    <property type="entry name" value="PROKAR_LIPOPROTEIN"/>
    <property type="match status" value="1"/>
</dbReference>
<feature type="domain" description="Solute-binding protein family 5" evidence="3">
    <location>
        <begin position="86"/>
        <end position="456"/>
    </location>
</feature>
<dbReference type="InterPro" id="IPR039424">
    <property type="entry name" value="SBP_5"/>
</dbReference>
<dbReference type="PANTHER" id="PTHR30290">
    <property type="entry name" value="PERIPLASMIC BINDING COMPONENT OF ABC TRANSPORTER"/>
    <property type="match status" value="1"/>
</dbReference>
<evidence type="ECO:0000256" key="2">
    <source>
        <dbReference type="SAM" id="SignalP"/>
    </source>
</evidence>
<dbReference type="Gene3D" id="3.10.105.10">
    <property type="entry name" value="Dipeptide-binding Protein, Domain 3"/>
    <property type="match status" value="1"/>
</dbReference>
<comment type="caution">
    <text evidence="4">The sequence shown here is derived from an EMBL/GenBank/DDBJ whole genome shotgun (WGS) entry which is preliminary data.</text>
</comment>
<dbReference type="Gene3D" id="3.40.190.10">
    <property type="entry name" value="Periplasmic binding protein-like II"/>
    <property type="match status" value="1"/>
</dbReference>
<keyword evidence="1 2" id="KW-0732">Signal</keyword>
<dbReference type="PIRSF" id="PIRSF002741">
    <property type="entry name" value="MppA"/>
    <property type="match status" value="1"/>
</dbReference>
<keyword evidence="5" id="KW-1185">Reference proteome</keyword>
<dbReference type="SUPFAM" id="SSF53850">
    <property type="entry name" value="Periplasmic binding protein-like II"/>
    <property type="match status" value="1"/>
</dbReference>
<dbReference type="Proteomes" id="UP001501510">
    <property type="component" value="Unassembled WGS sequence"/>
</dbReference>
<evidence type="ECO:0000259" key="3">
    <source>
        <dbReference type="Pfam" id="PF00496"/>
    </source>
</evidence>
<gene>
    <name evidence="4" type="ORF">GCM10008906_24900</name>
</gene>
<dbReference type="PANTHER" id="PTHR30290:SF38">
    <property type="entry name" value="D,D-DIPEPTIDE-BINDING PERIPLASMIC PROTEIN DDPA-RELATED"/>
    <property type="match status" value="1"/>
</dbReference>
<protein>
    <submittedName>
        <fullName evidence="4">ABC transporter substrate-binding protein</fullName>
    </submittedName>
</protein>
<evidence type="ECO:0000256" key="1">
    <source>
        <dbReference type="ARBA" id="ARBA00022729"/>
    </source>
</evidence>
<organism evidence="4 5">
    <name type="scientific">Clostridium oceanicum</name>
    <dbReference type="NCBI Taxonomy" id="1543"/>
    <lineage>
        <taxon>Bacteria</taxon>
        <taxon>Bacillati</taxon>
        <taxon>Bacillota</taxon>
        <taxon>Clostridia</taxon>
        <taxon>Eubacteriales</taxon>
        <taxon>Clostridiaceae</taxon>
        <taxon>Clostridium</taxon>
    </lineage>
</organism>
<feature type="signal peptide" evidence="2">
    <location>
        <begin position="1"/>
        <end position="24"/>
    </location>
</feature>
<evidence type="ECO:0000313" key="4">
    <source>
        <dbReference type="EMBL" id="GAA0742413.1"/>
    </source>
</evidence>
<dbReference type="EMBL" id="BAAACG010000010">
    <property type="protein sequence ID" value="GAA0742413.1"/>
    <property type="molecule type" value="Genomic_DNA"/>
</dbReference>
<dbReference type="InterPro" id="IPR030678">
    <property type="entry name" value="Peptide/Ni-bd"/>
</dbReference>
<sequence>MKKMKLIISTILMVSIMGLFFGCASGSKEKQVNTETTSKPKKGGTIVVADKMTPPHLDSDKSTDWAISAIMNHVYEGLFEFDENYKVQPHLAESYTLSKDGKVYDVKLRKGVLFQNNKEMTTEDVKASFERWLKNNDIGINVKPYFDKVNVKGKYEIEFKFKEVYAPFINIIASPVSNQKLVIRPKEEIDKYGDNIMKEFIGTGPYKLVKYVPDKEVELKRFEKYVPDSKKASGLSGKRVAYADNLVFKFVSEQETRISGVKTGEFLFAEEAPQDRYSVLKDSPDVEPIIVKPDGMEMLMMNCGSAPFNNKKARQALAYGIDLKELASSMVGDEKFWSLEGCLANPGSTWYDKTAGKGIYGQYNIKKAKQLLKESGYDGTPIVILNGQDDKVEKQGAVALKSQLEKIGFKVKLALYDRPTVVEKRSKVKGWNLHLSYFCKVSPDPQIQSAWTGTNAWISNWNDEDSKHMDDIFKSMMRETNLEKRKTIVKDFYKEMWKSVPHMNLVDYSRMHVINNKLKGYKNGVQPFFWNTWIEE</sequence>